<feature type="chain" id="PRO_5025361182" evidence="7">
    <location>
        <begin position="22"/>
        <end position="222"/>
    </location>
</feature>
<evidence type="ECO:0000256" key="7">
    <source>
        <dbReference type="SAM" id="SignalP"/>
    </source>
</evidence>
<evidence type="ECO:0000256" key="1">
    <source>
        <dbReference type="ARBA" id="ARBA00007469"/>
    </source>
</evidence>
<keyword evidence="5" id="KW-0456">Lyase</keyword>
<dbReference type="GO" id="GO:0016787">
    <property type="term" value="F:hydrolase activity"/>
    <property type="evidence" value="ECO:0007669"/>
    <property type="project" value="UniProtKB-KW"/>
</dbReference>
<dbReference type="InterPro" id="IPR018188">
    <property type="entry name" value="RNase_T2_His_AS_1"/>
</dbReference>
<keyword evidence="7" id="KW-0732">Signal</keyword>
<sequence length="222" mass="25687">MNITFFLYMVLFISCISSGAAQNNSGFDHFWLVQSWPPVYCQQINCRRRPSDFVLHGLWPVNSTGHSLKNSSKDIPNFYSLLRNHSFGMEMDEHWPSLGTTDGHDPFKHIGFWTHEWEEHGSGQPYADTYYLQAAIRLRKSVNLLRILGNQGIYPNGRSYWETGYIDATKHVYGYPILKCYKGYLLKEVTICVDGQARNLISCNHEERRSTNCRNIITFPPP</sequence>
<proteinExistence type="evidence at transcript level"/>
<dbReference type="PANTHER" id="PTHR11240:SF75">
    <property type="entry name" value="RIBONUCLEASE 3"/>
    <property type="match status" value="1"/>
</dbReference>
<evidence type="ECO:0000256" key="4">
    <source>
        <dbReference type="ARBA" id="ARBA00022801"/>
    </source>
</evidence>
<dbReference type="InterPro" id="IPR036430">
    <property type="entry name" value="RNase_T2-like_sf"/>
</dbReference>
<evidence type="ECO:0000256" key="6">
    <source>
        <dbReference type="RuleBase" id="RU004328"/>
    </source>
</evidence>
<evidence type="ECO:0000313" key="8">
    <source>
        <dbReference type="EMBL" id="QHA79777.1"/>
    </source>
</evidence>
<dbReference type="InterPro" id="IPR001568">
    <property type="entry name" value="RNase_T2-like"/>
</dbReference>
<keyword evidence="4" id="KW-0378">Hydrolase</keyword>
<protein>
    <submittedName>
        <fullName evidence="8">S1-ribonuclease</fullName>
    </submittedName>
</protein>
<accession>A0A6B9KL52</accession>
<keyword evidence="3" id="KW-0255">Endonuclease</keyword>
<dbReference type="EMBL" id="MN652897">
    <property type="protein sequence ID" value="QHA79777.1"/>
    <property type="molecule type" value="mRNA"/>
</dbReference>
<dbReference type="AlphaFoldDB" id="A0A6B9KL52"/>
<comment type="similarity">
    <text evidence="1 6">Belongs to the RNase T2 family.</text>
</comment>
<organism evidence="8">
    <name type="scientific">Citrus maxima</name>
    <name type="common">Pomelo</name>
    <name type="synonym">Citrus grandis</name>
    <dbReference type="NCBI Taxonomy" id="37334"/>
    <lineage>
        <taxon>Eukaryota</taxon>
        <taxon>Viridiplantae</taxon>
        <taxon>Streptophyta</taxon>
        <taxon>Embryophyta</taxon>
        <taxon>Tracheophyta</taxon>
        <taxon>Spermatophyta</taxon>
        <taxon>Magnoliopsida</taxon>
        <taxon>eudicotyledons</taxon>
        <taxon>Gunneridae</taxon>
        <taxon>Pentapetalae</taxon>
        <taxon>rosids</taxon>
        <taxon>malvids</taxon>
        <taxon>Sapindales</taxon>
        <taxon>Rutaceae</taxon>
        <taxon>Aurantioideae</taxon>
        <taxon>Citrus</taxon>
    </lineage>
</organism>
<dbReference type="SUPFAM" id="SSF55895">
    <property type="entry name" value="Ribonuclease Rh-like"/>
    <property type="match status" value="1"/>
</dbReference>
<dbReference type="PROSITE" id="PS00530">
    <property type="entry name" value="RNASE_T2_1"/>
    <property type="match status" value="1"/>
</dbReference>
<dbReference type="GO" id="GO:0006401">
    <property type="term" value="P:RNA catabolic process"/>
    <property type="evidence" value="ECO:0007669"/>
    <property type="project" value="TreeGrafter"/>
</dbReference>
<evidence type="ECO:0000256" key="5">
    <source>
        <dbReference type="ARBA" id="ARBA00023239"/>
    </source>
</evidence>
<dbReference type="GO" id="GO:0033897">
    <property type="term" value="F:ribonuclease T2 activity"/>
    <property type="evidence" value="ECO:0007669"/>
    <property type="project" value="InterPro"/>
</dbReference>
<dbReference type="GO" id="GO:0005576">
    <property type="term" value="C:extracellular region"/>
    <property type="evidence" value="ECO:0007669"/>
    <property type="project" value="TreeGrafter"/>
</dbReference>
<evidence type="ECO:0000256" key="3">
    <source>
        <dbReference type="ARBA" id="ARBA00022759"/>
    </source>
</evidence>
<dbReference type="GO" id="GO:0003723">
    <property type="term" value="F:RNA binding"/>
    <property type="evidence" value="ECO:0007669"/>
    <property type="project" value="InterPro"/>
</dbReference>
<reference evidence="8" key="1">
    <citation type="submission" date="2019-11" db="EMBL/GenBank/DDBJ databases">
        <title>Citrus has S-RNase-based self-incompatibility: evolution of self-compatibility by a mutant Sm-RNase.</title>
        <authorList>
            <person name="Mei L."/>
        </authorList>
    </citation>
    <scope>NUCLEOTIDE SEQUENCE</scope>
</reference>
<feature type="signal peptide" evidence="7">
    <location>
        <begin position="1"/>
        <end position="21"/>
    </location>
</feature>
<dbReference type="PANTHER" id="PTHR11240">
    <property type="entry name" value="RIBONUCLEASE T2"/>
    <property type="match status" value="1"/>
</dbReference>
<keyword evidence="2" id="KW-0540">Nuclease</keyword>
<dbReference type="Pfam" id="PF00445">
    <property type="entry name" value="Ribonuclease_T2"/>
    <property type="match status" value="1"/>
</dbReference>
<evidence type="ECO:0000256" key="2">
    <source>
        <dbReference type="ARBA" id="ARBA00022722"/>
    </source>
</evidence>
<name>A0A6B9KL52_CITMA</name>
<dbReference type="Gene3D" id="3.90.730.10">
    <property type="entry name" value="Ribonuclease T2-like"/>
    <property type="match status" value="1"/>
</dbReference>